<dbReference type="OrthoDB" id="6413693at2759"/>
<comment type="caution">
    <text evidence="3">The sequence shown here is derived from an EMBL/GenBank/DDBJ whole genome shotgun (WGS) entry which is preliminary data.</text>
</comment>
<feature type="transmembrane region" description="Helical" evidence="1">
    <location>
        <begin position="248"/>
        <end position="273"/>
    </location>
</feature>
<keyword evidence="1" id="KW-1133">Transmembrane helix</keyword>
<proteinExistence type="predicted"/>
<accession>A0A7J5XRM6</accession>
<dbReference type="PANTHER" id="PTHR46484:SF8">
    <property type="entry name" value="B-CELL RECEPTOR CD22-LIKE-RELATED"/>
    <property type="match status" value="1"/>
</dbReference>
<keyword evidence="4" id="KW-1185">Reference proteome</keyword>
<dbReference type="AlphaFoldDB" id="A0A7J5XRM6"/>
<dbReference type="Proteomes" id="UP000518266">
    <property type="component" value="Unassembled WGS sequence"/>
</dbReference>
<evidence type="ECO:0000313" key="4">
    <source>
        <dbReference type="Proteomes" id="UP000518266"/>
    </source>
</evidence>
<keyword evidence="1" id="KW-0472">Membrane</keyword>
<dbReference type="PANTHER" id="PTHR46484">
    <property type="entry name" value="SI:CH211-171H4.5-RELATED"/>
    <property type="match status" value="1"/>
</dbReference>
<dbReference type="PROSITE" id="PS50835">
    <property type="entry name" value="IG_LIKE"/>
    <property type="match status" value="1"/>
</dbReference>
<evidence type="ECO:0000259" key="2">
    <source>
        <dbReference type="PROSITE" id="PS50835"/>
    </source>
</evidence>
<dbReference type="SUPFAM" id="SSF48726">
    <property type="entry name" value="Immunoglobulin"/>
    <property type="match status" value="1"/>
</dbReference>
<name>A0A7J5XRM6_DISMA</name>
<dbReference type="Gene3D" id="2.60.40.10">
    <property type="entry name" value="Immunoglobulins"/>
    <property type="match status" value="3"/>
</dbReference>
<dbReference type="InterPro" id="IPR007110">
    <property type="entry name" value="Ig-like_dom"/>
</dbReference>
<sequence length="274" mass="29681">MPLTIDGLTGSCVKVPCTFGFDSQFDRDLDNSCKAIWKRGGTGGTSVFDSSLTGDQARGNLTGNLQNKDCTTIFYNMPCPILTSTIRIECNNGLKANFPTGVRITTQIPPKETTIIIEPKGPLLEGSSVSLLCKSRANPPVTNYTWYKDPVSSRCIKISSMIRCSCYSQGNPPPSLVWKLAGEPVNHSAAIPIREESLGNVGMKSIITLYDLDEDTLSLVCLSINSLGFDSFAFNMSLSKTEQGLHSLSFGIGFVVAALGMLLVCVPLLIIYYR</sequence>
<reference evidence="3 4" key="1">
    <citation type="submission" date="2020-03" db="EMBL/GenBank/DDBJ databases">
        <title>Dissostichus mawsoni Genome sequencing and assembly.</title>
        <authorList>
            <person name="Park H."/>
        </authorList>
    </citation>
    <scope>NUCLEOTIDE SEQUENCE [LARGE SCALE GENOMIC DNA]</scope>
    <source>
        <strain evidence="3">DM0001</strain>
        <tissue evidence="3">Muscle</tissue>
    </source>
</reference>
<evidence type="ECO:0000313" key="3">
    <source>
        <dbReference type="EMBL" id="KAF3839473.1"/>
    </source>
</evidence>
<dbReference type="InterPro" id="IPR013783">
    <property type="entry name" value="Ig-like_fold"/>
</dbReference>
<feature type="domain" description="Ig-like" evidence="2">
    <location>
        <begin position="110"/>
        <end position="239"/>
    </location>
</feature>
<gene>
    <name evidence="3" type="ORF">F7725_018190</name>
</gene>
<keyword evidence="1" id="KW-0812">Transmembrane</keyword>
<dbReference type="EMBL" id="JAAKFY010000021">
    <property type="protein sequence ID" value="KAF3839473.1"/>
    <property type="molecule type" value="Genomic_DNA"/>
</dbReference>
<evidence type="ECO:0000256" key="1">
    <source>
        <dbReference type="SAM" id="Phobius"/>
    </source>
</evidence>
<dbReference type="InterPro" id="IPR036179">
    <property type="entry name" value="Ig-like_dom_sf"/>
</dbReference>
<organism evidence="3 4">
    <name type="scientific">Dissostichus mawsoni</name>
    <name type="common">Antarctic cod</name>
    <dbReference type="NCBI Taxonomy" id="36200"/>
    <lineage>
        <taxon>Eukaryota</taxon>
        <taxon>Metazoa</taxon>
        <taxon>Chordata</taxon>
        <taxon>Craniata</taxon>
        <taxon>Vertebrata</taxon>
        <taxon>Euteleostomi</taxon>
        <taxon>Actinopterygii</taxon>
        <taxon>Neopterygii</taxon>
        <taxon>Teleostei</taxon>
        <taxon>Neoteleostei</taxon>
        <taxon>Acanthomorphata</taxon>
        <taxon>Eupercaria</taxon>
        <taxon>Perciformes</taxon>
        <taxon>Notothenioidei</taxon>
        <taxon>Nototheniidae</taxon>
        <taxon>Dissostichus</taxon>
    </lineage>
</organism>
<protein>
    <recommendedName>
        <fullName evidence="2">Ig-like domain-containing protein</fullName>
    </recommendedName>
</protein>